<dbReference type="GO" id="GO:0005975">
    <property type="term" value="P:carbohydrate metabolic process"/>
    <property type="evidence" value="ECO:0007669"/>
    <property type="project" value="TreeGrafter"/>
</dbReference>
<dbReference type="InterPro" id="IPR002020">
    <property type="entry name" value="Citrate_synthase"/>
</dbReference>
<name>A0A917EIF5_9RHOB</name>
<evidence type="ECO:0000256" key="1">
    <source>
        <dbReference type="ARBA" id="ARBA00004751"/>
    </source>
</evidence>
<keyword evidence="5" id="KW-0456">Lyase</keyword>
<dbReference type="GO" id="GO:0006099">
    <property type="term" value="P:tricarboxylic acid cycle"/>
    <property type="evidence" value="ECO:0007669"/>
    <property type="project" value="TreeGrafter"/>
</dbReference>
<dbReference type="RefSeq" id="WP_188479115.1">
    <property type="nucleotide sequence ID" value="NZ_BMFJ01000002.1"/>
</dbReference>
<proteinExistence type="inferred from homology"/>
<dbReference type="PANTHER" id="PTHR11739">
    <property type="entry name" value="CITRATE SYNTHASE"/>
    <property type="match status" value="1"/>
</dbReference>
<dbReference type="Gene3D" id="1.10.230.10">
    <property type="entry name" value="Cytochrome P450-Terp, domain 2"/>
    <property type="match status" value="1"/>
</dbReference>
<reference evidence="6" key="1">
    <citation type="journal article" date="2019" name="Int. J. Syst. Evol. Microbiol.">
        <title>The Global Catalogue of Microorganisms (GCM) 10K type strain sequencing project: providing services to taxonomists for standard genome sequencing and annotation.</title>
        <authorList>
            <consortium name="The Broad Institute Genomics Platform"/>
            <consortium name="The Broad Institute Genome Sequencing Center for Infectious Disease"/>
            <person name="Wu L."/>
            <person name="Ma J."/>
        </authorList>
    </citation>
    <scope>NUCLEOTIDE SEQUENCE [LARGE SCALE GENOMIC DNA]</scope>
    <source>
        <strain evidence="6">CGMCC 1.12664</strain>
    </source>
</reference>
<gene>
    <name evidence="5" type="ORF">GCM10011360_35110</name>
</gene>
<dbReference type="Pfam" id="PF00285">
    <property type="entry name" value="Citrate_synt"/>
    <property type="match status" value="1"/>
</dbReference>
<dbReference type="InterPro" id="IPR016142">
    <property type="entry name" value="Citrate_synth-like_lrg_a-sub"/>
</dbReference>
<dbReference type="EMBL" id="BMFJ01000002">
    <property type="protein sequence ID" value="GGE44812.1"/>
    <property type="molecule type" value="Genomic_DNA"/>
</dbReference>
<dbReference type="InterPro" id="IPR036969">
    <property type="entry name" value="Citrate_synthase_sf"/>
</dbReference>
<dbReference type="SUPFAM" id="SSF48256">
    <property type="entry name" value="Citrate synthase"/>
    <property type="match status" value="1"/>
</dbReference>
<evidence type="ECO:0000313" key="5">
    <source>
        <dbReference type="EMBL" id="GGE44812.1"/>
    </source>
</evidence>
<comment type="pathway">
    <text evidence="1">Carbohydrate metabolism; tricarboxylic acid cycle; isocitrate from oxaloacetate: step 1/2.</text>
</comment>
<keyword evidence="6" id="KW-1185">Reference proteome</keyword>
<comment type="similarity">
    <text evidence="2">Belongs to the citrate synthase family.</text>
</comment>
<protein>
    <recommendedName>
        <fullName evidence="3">citrate synthase (unknown stereospecificity)</fullName>
        <ecNumber evidence="3">2.3.3.16</ecNumber>
    </recommendedName>
</protein>
<evidence type="ECO:0000256" key="2">
    <source>
        <dbReference type="ARBA" id="ARBA00010566"/>
    </source>
</evidence>
<dbReference type="AlphaFoldDB" id="A0A917EIF5"/>
<sequence>MPKRKDKLTSAIGWSTPDRINVHGLDLPSEVLGHVNLGDMAFMQVTGRKPDARESVVFNAIAVTLVEHGITPSALVARLTYMGAPESLQAAVAAGLCGLGTVFVGSMEGAAKMLYAALPKGTDGADLPAIAKQVVADHRAAGKIVSGLGHPVHKPVDPRAPRLFEIAAENGMSGDYVALIQLIQQEAEAASGKALPINATGAIGAICCEFGFPEEIIRGFGVMSRAIGLVGHILEETRDPMAFEIWQRAEEEILETSGPGRG</sequence>
<dbReference type="EC" id="2.3.3.16" evidence="3"/>
<evidence type="ECO:0000256" key="3">
    <source>
        <dbReference type="ARBA" id="ARBA00012972"/>
    </source>
</evidence>
<dbReference type="CDD" id="cd06100">
    <property type="entry name" value="CCL_ACL-C"/>
    <property type="match status" value="1"/>
</dbReference>
<dbReference type="GO" id="GO:0036440">
    <property type="term" value="F:citrate synthase activity"/>
    <property type="evidence" value="ECO:0007669"/>
    <property type="project" value="UniProtKB-EC"/>
</dbReference>
<evidence type="ECO:0000313" key="6">
    <source>
        <dbReference type="Proteomes" id="UP000612855"/>
    </source>
</evidence>
<dbReference type="PANTHER" id="PTHR11739:SF4">
    <property type="entry name" value="CITRATE SYNTHASE, PEROXISOMAL"/>
    <property type="match status" value="1"/>
</dbReference>
<organism evidence="5 6">
    <name type="scientific">Primorskyibacter flagellatus</name>
    <dbReference type="NCBI Taxonomy" id="1387277"/>
    <lineage>
        <taxon>Bacteria</taxon>
        <taxon>Pseudomonadati</taxon>
        <taxon>Pseudomonadota</taxon>
        <taxon>Alphaproteobacteria</taxon>
        <taxon>Rhodobacterales</taxon>
        <taxon>Roseobacteraceae</taxon>
        <taxon>Primorskyibacter</taxon>
    </lineage>
</organism>
<dbReference type="InterPro" id="IPR016143">
    <property type="entry name" value="Citrate_synth-like_sm_a-sub"/>
</dbReference>
<accession>A0A917EIF5</accession>
<evidence type="ECO:0000256" key="4">
    <source>
        <dbReference type="ARBA" id="ARBA00022679"/>
    </source>
</evidence>
<keyword evidence="4" id="KW-0808">Transferase</keyword>
<dbReference type="GO" id="GO:0016829">
    <property type="term" value="F:lyase activity"/>
    <property type="evidence" value="ECO:0007669"/>
    <property type="project" value="UniProtKB-KW"/>
</dbReference>
<dbReference type="Proteomes" id="UP000612855">
    <property type="component" value="Unassembled WGS sequence"/>
</dbReference>
<dbReference type="NCBIfam" id="NF004868">
    <property type="entry name" value="PRK06224.1-5"/>
    <property type="match status" value="1"/>
</dbReference>
<comment type="caution">
    <text evidence="5">The sequence shown here is derived from an EMBL/GenBank/DDBJ whole genome shotgun (WGS) entry which is preliminary data.</text>
</comment>
<dbReference type="GO" id="GO:0005829">
    <property type="term" value="C:cytosol"/>
    <property type="evidence" value="ECO:0007669"/>
    <property type="project" value="TreeGrafter"/>
</dbReference>
<dbReference type="Gene3D" id="1.10.580.10">
    <property type="entry name" value="Citrate Synthase, domain 1"/>
    <property type="match status" value="1"/>
</dbReference>